<dbReference type="NCBIfam" id="TIGR00614">
    <property type="entry name" value="recQ_fam"/>
    <property type="match status" value="1"/>
</dbReference>
<dbReference type="InterPro" id="IPR044876">
    <property type="entry name" value="HRDC_dom_sf"/>
</dbReference>
<dbReference type="Gene3D" id="3.40.50.300">
    <property type="entry name" value="P-loop containing nucleotide triphosphate hydrolases"/>
    <property type="match status" value="2"/>
</dbReference>
<keyword evidence="11" id="KW-0238">DNA-binding</keyword>
<keyword evidence="13" id="KW-0234">DNA repair</keyword>
<evidence type="ECO:0000256" key="7">
    <source>
        <dbReference type="ARBA" id="ARBA00022801"/>
    </source>
</evidence>
<dbReference type="InterPro" id="IPR018982">
    <property type="entry name" value="RQC_domain"/>
</dbReference>
<dbReference type="SUPFAM" id="SSF47819">
    <property type="entry name" value="HRDC-like"/>
    <property type="match status" value="1"/>
</dbReference>
<evidence type="ECO:0000256" key="15">
    <source>
        <dbReference type="ARBA" id="ARBA00034617"/>
    </source>
</evidence>
<evidence type="ECO:0000313" key="22">
    <source>
        <dbReference type="Proteomes" id="UP001153387"/>
    </source>
</evidence>
<evidence type="ECO:0000256" key="17">
    <source>
        <dbReference type="SAM" id="MobiDB-lite"/>
    </source>
</evidence>
<comment type="caution">
    <text evidence="21">The sequence shown here is derived from an EMBL/GenBank/DDBJ whole genome shotgun (WGS) entry which is preliminary data.</text>
</comment>
<dbReference type="Pfam" id="PF09382">
    <property type="entry name" value="RQC"/>
    <property type="match status" value="1"/>
</dbReference>
<evidence type="ECO:0000256" key="14">
    <source>
        <dbReference type="ARBA" id="ARBA00023235"/>
    </source>
</evidence>
<evidence type="ECO:0000256" key="13">
    <source>
        <dbReference type="ARBA" id="ARBA00023204"/>
    </source>
</evidence>
<evidence type="ECO:0000313" key="21">
    <source>
        <dbReference type="EMBL" id="MDG0790337.1"/>
    </source>
</evidence>
<dbReference type="Pfam" id="PF00570">
    <property type="entry name" value="HRDC"/>
    <property type="match status" value="1"/>
</dbReference>
<keyword evidence="6" id="KW-0227">DNA damage</keyword>
<keyword evidence="12" id="KW-0233">DNA recombination</keyword>
<evidence type="ECO:0000259" key="19">
    <source>
        <dbReference type="PROSITE" id="PS51192"/>
    </source>
</evidence>
<dbReference type="InterPro" id="IPR004589">
    <property type="entry name" value="DNA_helicase_ATP-dep_RecQ"/>
</dbReference>
<dbReference type="SUPFAM" id="SSF46785">
    <property type="entry name" value="Winged helix' DNA-binding domain"/>
    <property type="match status" value="1"/>
</dbReference>
<dbReference type="GO" id="GO:0003677">
    <property type="term" value="F:DNA binding"/>
    <property type="evidence" value="ECO:0007669"/>
    <property type="project" value="UniProtKB-KW"/>
</dbReference>
<dbReference type="InterPro" id="IPR010997">
    <property type="entry name" value="HRDC-like_sf"/>
</dbReference>
<dbReference type="GO" id="GO:0043590">
    <property type="term" value="C:bacterial nucleoid"/>
    <property type="evidence" value="ECO:0007669"/>
    <property type="project" value="TreeGrafter"/>
</dbReference>
<name>A0A9X4KHS0_9BACL</name>
<keyword evidence="9" id="KW-0862">Zinc</keyword>
<dbReference type="InterPro" id="IPR001650">
    <property type="entry name" value="Helicase_C-like"/>
</dbReference>
<dbReference type="InterPro" id="IPR036388">
    <property type="entry name" value="WH-like_DNA-bd_sf"/>
</dbReference>
<dbReference type="GO" id="GO:0006281">
    <property type="term" value="P:DNA repair"/>
    <property type="evidence" value="ECO:0007669"/>
    <property type="project" value="UniProtKB-KW"/>
</dbReference>
<comment type="similarity">
    <text evidence="3">Belongs to the helicase family. RecQ subfamily.</text>
</comment>
<keyword evidence="5" id="KW-0547">Nucleotide-binding</keyword>
<keyword evidence="22" id="KW-1185">Reference proteome</keyword>
<dbReference type="InterPro" id="IPR006293">
    <property type="entry name" value="DNA_helicase_ATP-dep_RecQ_bac"/>
</dbReference>
<evidence type="ECO:0000256" key="16">
    <source>
        <dbReference type="NCBIfam" id="TIGR01389"/>
    </source>
</evidence>
<evidence type="ECO:0000256" key="5">
    <source>
        <dbReference type="ARBA" id="ARBA00022741"/>
    </source>
</evidence>
<evidence type="ECO:0000256" key="6">
    <source>
        <dbReference type="ARBA" id="ARBA00022763"/>
    </source>
</evidence>
<dbReference type="InterPro" id="IPR002121">
    <property type="entry name" value="HRDC_dom"/>
</dbReference>
<accession>A0A9X4KHS0</accession>
<dbReference type="GO" id="GO:0005737">
    <property type="term" value="C:cytoplasm"/>
    <property type="evidence" value="ECO:0007669"/>
    <property type="project" value="TreeGrafter"/>
</dbReference>
<dbReference type="SMART" id="SM00487">
    <property type="entry name" value="DEXDc"/>
    <property type="match status" value="1"/>
</dbReference>
<comment type="catalytic activity">
    <reaction evidence="15">
        <text>Couples ATP hydrolysis with the unwinding of duplex DNA by translocating in the 3'-5' direction.</text>
        <dbReference type="EC" id="5.6.2.4"/>
    </reaction>
</comment>
<evidence type="ECO:0000256" key="8">
    <source>
        <dbReference type="ARBA" id="ARBA00022806"/>
    </source>
</evidence>
<dbReference type="PANTHER" id="PTHR13710">
    <property type="entry name" value="DNA HELICASE RECQ FAMILY MEMBER"/>
    <property type="match status" value="1"/>
</dbReference>
<feature type="domain" description="Helicase C-terminal" evidence="20">
    <location>
        <begin position="227"/>
        <end position="377"/>
    </location>
</feature>
<dbReference type="CDD" id="cd18794">
    <property type="entry name" value="SF2_C_RecQ"/>
    <property type="match status" value="1"/>
</dbReference>
<dbReference type="GO" id="GO:0006260">
    <property type="term" value="P:DNA replication"/>
    <property type="evidence" value="ECO:0007669"/>
    <property type="project" value="InterPro"/>
</dbReference>
<evidence type="ECO:0000256" key="4">
    <source>
        <dbReference type="ARBA" id="ARBA00022723"/>
    </source>
</evidence>
<keyword evidence="10" id="KW-0067">ATP-binding</keyword>
<feature type="domain" description="HRDC" evidence="18">
    <location>
        <begin position="540"/>
        <end position="616"/>
    </location>
</feature>
<dbReference type="InterPro" id="IPR032284">
    <property type="entry name" value="RecQ_Zn-bd"/>
</dbReference>
<dbReference type="Pfam" id="PF00270">
    <property type="entry name" value="DEAD"/>
    <property type="match status" value="1"/>
</dbReference>
<keyword evidence="8 21" id="KW-0347">Helicase</keyword>
<evidence type="ECO:0000256" key="2">
    <source>
        <dbReference type="ARBA" id="ARBA00001947"/>
    </source>
</evidence>
<proteinExistence type="inferred from homology"/>
<evidence type="ECO:0000256" key="1">
    <source>
        <dbReference type="ARBA" id="ARBA00001946"/>
    </source>
</evidence>
<evidence type="ECO:0000256" key="10">
    <source>
        <dbReference type="ARBA" id="ARBA00022840"/>
    </source>
</evidence>
<dbReference type="InterPro" id="IPR014001">
    <property type="entry name" value="Helicase_ATP-bd"/>
</dbReference>
<dbReference type="PANTHER" id="PTHR13710:SF105">
    <property type="entry name" value="ATP-DEPENDENT DNA HELICASE Q1"/>
    <property type="match status" value="1"/>
</dbReference>
<feature type="region of interest" description="Disordered" evidence="17">
    <location>
        <begin position="515"/>
        <end position="539"/>
    </location>
</feature>
<comment type="cofactor">
    <cofactor evidence="1">
        <name>Mg(2+)</name>
        <dbReference type="ChEBI" id="CHEBI:18420"/>
    </cofactor>
</comment>
<evidence type="ECO:0000256" key="11">
    <source>
        <dbReference type="ARBA" id="ARBA00023125"/>
    </source>
</evidence>
<dbReference type="Gene3D" id="1.10.10.10">
    <property type="entry name" value="Winged helix-like DNA-binding domain superfamily/Winged helix DNA-binding domain"/>
    <property type="match status" value="1"/>
</dbReference>
<dbReference type="GO" id="GO:0016787">
    <property type="term" value="F:hydrolase activity"/>
    <property type="evidence" value="ECO:0007669"/>
    <property type="project" value="UniProtKB-KW"/>
</dbReference>
<dbReference type="RefSeq" id="WP_277564181.1">
    <property type="nucleotide sequence ID" value="NZ_JAPDHZ010000002.1"/>
</dbReference>
<dbReference type="GO" id="GO:0005524">
    <property type="term" value="F:ATP binding"/>
    <property type="evidence" value="ECO:0007669"/>
    <property type="project" value="UniProtKB-KW"/>
</dbReference>
<dbReference type="SMART" id="SM00341">
    <property type="entry name" value="HRDC"/>
    <property type="match status" value="1"/>
</dbReference>
<evidence type="ECO:0000256" key="3">
    <source>
        <dbReference type="ARBA" id="ARBA00005446"/>
    </source>
</evidence>
<dbReference type="PROSITE" id="PS51194">
    <property type="entry name" value="HELICASE_CTER"/>
    <property type="match status" value="1"/>
</dbReference>
<dbReference type="GO" id="GO:0030894">
    <property type="term" value="C:replisome"/>
    <property type="evidence" value="ECO:0007669"/>
    <property type="project" value="TreeGrafter"/>
</dbReference>
<dbReference type="CDD" id="cd17920">
    <property type="entry name" value="DEXHc_RecQ"/>
    <property type="match status" value="1"/>
</dbReference>
<keyword evidence="14" id="KW-0413">Isomerase</keyword>
<dbReference type="GO" id="GO:0009432">
    <property type="term" value="P:SOS response"/>
    <property type="evidence" value="ECO:0007669"/>
    <property type="project" value="UniProtKB-UniRule"/>
</dbReference>
<dbReference type="EMBL" id="JAPDHZ010000002">
    <property type="protein sequence ID" value="MDG0790337.1"/>
    <property type="molecule type" value="Genomic_DNA"/>
</dbReference>
<dbReference type="AlphaFoldDB" id="A0A9X4KHS0"/>
<dbReference type="Pfam" id="PF00271">
    <property type="entry name" value="Helicase_C"/>
    <property type="match status" value="1"/>
</dbReference>
<protein>
    <recommendedName>
        <fullName evidence="16">DNA helicase RecQ</fullName>
        <ecNumber evidence="16">5.6.2.4</ecNumber>
    </recommendedName>
</protein>
<dbReference type="GO" id="GO:0046872">
    <property type="term" value="F:metal ion binding"/>
    <property type="evidence" value="ECO:0007669"/>
    <property type="project" value="UniProtKB-KW"/>
</dbReference>
<reference evidence="21 22" key="1">
    <citation type="submission" date="2022-10" db="EMBL/GenBank/DDBJ databases">
        <title>Comparative genomic analysis of Cohnella hashimotonis sp. nov., isolated from the International Space Station.</title>
        <authorList>
            <person name="Simpson A."/>
            <person name="Venkateswaran K."/>
        </authorList>
    </citation>
    <scope>NUCLEOTIDE SEQUENCE [LARGE SCALE GENOMIC DNA]</scope>
    <source>
        <strain evidence="21 22">DSM 18997</strain>
    </source>
</reference>
<dbReference type="GO" id="GO:0043138">
    <property type="term" value="F:3'-5' DNA helicase activity"/>
    <property type="evidence" value="ECO:0007669"/>
    <property type="project" value="UniProtKB-EC"/>
</dbReference>
<dbReference type="Proteomes" id="UP001153387">
    <property type="component" value="Unassembled WGS sequence"/>
</dbReference>
<dbReference type="InterPro" id="IPR027417">
    <property type="entry name" value="P-loop_NTPase"/>
</dbReference>
<evidence type="ECO:0000256" key="9">
    <source>
        <dbReference type="ARBA" id="ARBA00022833"/>
    </source>
</evidence>
<keyword evidence="4" id="KW-0479">Metal-binding</keyword>
<dbReference type="Gene3D" id="1.10.150.80">
    <property type="entry name" value="HRDC domain"/>
    <property type="match status" value="1"/>
</dbReference>
<evidence type="ECO:0000259" key="18">
    <source>
        <dbReference type="PROSITE" id="PS50967"/>
    </source>
</evidence>
<dbReference type="PROSITE" id="PS51192">
    <property type="entry name" value="HELICASE_ATP_BIND_1"/>
    <property type="match status" value="1"/>
</dbReference>
<dbReference type="FunFam" id="1.10.150.80:FF:000002">
    <property type="entry name" value="ATP-dependent DNA helicase RecQ"/>
    <property type="match status" value="1"/>
</dbReference>
<dbReference type="SMART" id="SM00956">
    <property type="entry name" value="RQC"/>
    <property type="match status" value="1"/>
</dbReference>
<organism evidence="21 22">
    <name type="scientific">Cohnella ginsengisoli</name>
    <dbReference type="NCBI Taxonomy" id="425004"/>
    <lineage>
        <taxon>Bacteria</taxon>
        <taxon>Bacillati</taxon>
        <taxon>Bacillota</taxon>
        <taxon>Bacilli</taxon>
        <taxon>Bacillales</taxon>
        <taxon>Paenibacillaceae</taxon>
        <taxon>Cohnella</taxon>
    </lineage>
</organism>
<dbReference type="GO" id="GO:0006310">
    <property type="term" value="P:DNA recombination"/>
    <property type="evidence" value="ECO:0007669"/>
    <property type="project" value="UniProtKB-UniRule"/>
</dbReference>
<gene>
    <name evidence="21" type="primary">recQ</name>
    <name evidence="21" type="ORF">OMP38_05345</name>
</gene>
<dbReference type="FunFam" id="3.40.50.300:FF:000296">
    <property type="entry name" value="ATP-dependent DNA helicase RecQ"/>
    <property type="match status" value="1"/>
</dbReference>
<dbReference type="InterPro" id="IPR011545">
    <property type="entry name" value="DEAD/DEAH_box_helicase_dom"/>
</dbReference>
<sequence>MPDTIEKDIDRSMGEARSVLKRFFGYDAFRRGQEELIEAILSGRDALGVMPTGAGKSICYQVPALLLPGVTIVVSPLISLMKDQVDALNAAGIEATLINSTLSAKETNDRLRDIYYGHYKLVYVAPERLESERFRGMLRHIKVPLVAVDEAHCVSQWGHDFRPSYMGISRMLQDIEPRPVMAAFTATATDVVKDDIVERLKLASPARVTTGYARENLSLSVVKNADKRDYLVRYIRERAGQSGIVYAATRREVEGLAGFLTSLGLPAGMYHAGLPEEERARTQEAFIRDDLQLIVATNAFGMGIDKSNVRYVVHFNMPKNLEAYYQEAGRAGRDGEPGECVMLFSAQDVVTQKFFIERSEADEERKRNDYRLLNDMVEYAHTSDCLQRSIVRYFGQDGGEPCGRCSSCTDERELRDVTEQAKLVFACVSAMKQRFGITLTAKVLRGASDAKVRQFGFDSLPWYGRLGSLSEKEIVQLIHGLVADGYLKLTDSQYPVVQLAAKVRGVMSEGEQVFQRIEPQQSGGRTGSRSRAGGGASALPPADAELFERLREVRKALATREGVPPFIIFGDATLREMCALRPTSEHEMRRVKGVGDAKLEKYGEAFAEAIRAYAEG</sequence>
<dbReference type="PROSITE" id="PS50967">
    <property type="entry name" value="HRDC"/>
    <property type="match status" value="1"/>
</dbReference>
<dbReference type="EC" id="5.6.2.4" evidence="16"/>
<evidence type="ECO:0000259" key="20">
    <source>
        <dbReference type="PROSITE" id="PS51194"/>
    </source>
</evidence>
<comment type="cofactor">
    <cofactor evidence="2">
        <name>Zn(2+)</name>
        <dbReference type="ChEBI" id="CHEBI:29105"/>
    </cofactor>
</comment>
<feature type="domain" description="Helicase ATP-binding" evidence="19">
    <location>
        <begin position="37"/>
        <end position="206"/>
    </location>
</feature>
<dbReference type="InterPro" id="IPR036390">
    <property type="entry name" value="WH_DNA-bd_sf"/>
</dbReference>
<dbReference type="SUPFAM" id="SSF52540">
    <property type="entry name" value="P-loop containing nucleoside triphosphate hydrolases"/>
    <property type="match status" value="1"/>
</dbReference>
<dbReference type="Pfam" id="PF16124">
    <property type="entry name" value="RecQ_Zn_bind"/>
    <property type="match status" value="1"/>
</dbReference>
<dbReference type="GO" id="GO:0009378">
    <property type="term" value="F:four-way junction helicase activity"/>
    <property type="evidence" value="ECO:0007669"/>
    <property type="project" value="TreeGrafter"/>
</dbReference>
<keyword evidence="7 21" id="KW-0378">Hydrolase</keyword>
<dbReference type="NCBIfam" id="TIGR01389">
    <property type="entry name" value="recQ"/>
    <property type="match status" value="1"/>
</dbReference>
<evidence type="ECO:0000256" key="12">
    <source>
        <dbReference type="ARBA" id="ARBA00023172"/>
    </source>
</evidence>
<dbReference type="SMART" id="SM00490">
    <property type="entry name" value="HELICc"/>
    <property type="match status" value="1"/>
</dbReference>